<dbReference type="Pfam" id="PF00392">
    <property type="entry name" value="GntR"/>
    <property type="match status" value="1"/>
</dbReference>
<dbReference type="Gene3D" id="1.10.10.10">
    <property type="entry name" value="Winged helix-like DNA-binding domain superfamily/Winged helix DNA-binding domain"/>
    <property type="match status" value="1"/>
</dbReference>
<dbReference type="GO" id="GO:0030170">
    <property type="term" value="F:pyridoxal phosphate binding"/>
    <property type="evidence" value="ECO:0007669"/>
    <property type="project" value="InterPro"/>
</dbReference>
<dbReference type="InterPro" id="IPR036390">
    <property type="entry name" value="WH_DNA-bd_sf"/>
</dbReference>
<protein>
    <submittedName>
        <fullName evidence="9">GntR family transcriptional regulator</fullName>
    </submittedName>
</protein>
<dbReference type="GO" id="GO:0003700">
    <property type="term" value="F:DNA-binding transcription factor activity"/>
    <property type="evidence" value="ECO:0007669"/>
    <property type="project" value="InterPro"/>
</dbReference>
<dbReference type="InterPro" id="IPR015424">
    <property type="entry name" value="PyrdxlP-dep_Trfase"/>
</dbReference>
<feature type="domain" description="HTH gntR-type" evidence="8">
    <location>
        <begin position="15"/>
        <end position="83"/>
    </location>
</feature>
<name>A0A1B2E3C2_9BACL</name>
<dbReference type="InterPro" id="IPR000524">
    <property type="entry name" value="Tscrpt_reg_HTH_GntR"/>
</dbReference>
<dbReference type="Pfam" id="PF00155">
    <property type="entry name" value="Aminotran_1_2"/>
    <property type="match status" value="1"/>
</dbReference>
<evidence type="ECO:0000256" key="4">
    <source>
        <dbReference type="ARBA" id="ARBA00022898"/>
    </source>
</evidence>
<evidence type="ECO:0000256" key="7">
    <source>
        <dbReference type="ARBA" id="ARBA00023163"/>
    </source>
</evidence>
<evidence type="ECO:0000256" key="5">
    <source>
        <dbReference type="ARBA" id="ARBA00023015"/>
    </source>
</evidence>
<dbReference type="PANTHER" id="PTHR46577:SF1">
    <property type="entry name" value="HTH-TYPE TRANSCRIPTIONAL REGULATORY PROTEIN GABR"/>
    <property type="match status" value="1"/>
</dbReference>
<proteinExistence type="inferred from homology"/>
<keyword evidence="5" id="KW-0805">Transcription regulation</keyword>
<reference evidence="9" key="1">
    <citation type="submission" date="2016-08" db="EMBL/GenBank/DDBJ databases">
        <title>Complete Genome Seqeunce of Paenibacillus sp. nov. IHBB 9852 from high altitute lake of Indian trans-Himalayas.</title>
        <authorList>
            <person name="Kiran S."/>
            <person name="Swarnkar M.K."/>
            <person name="Rana A."/>
            <person name="Tewari R."/>
            <person name="Gulati A."/>
        </authorList>
    </citation>
    <scope>NUCLEOTIDE SEQUENCE [LARGE SCALE GENOMIC DNA]</scope>
    <source>
        <strain evidence="9">IHBB 9852</strain>
    </source>
</reference>
<dbReference type="KEGG" id="pib:BBD41_19040"/>
<keyword evidence="3" id="KW-0032">Aminotransferase</keyword>
<dbReference type="PRINTS" id="PR00035">
    <property type="entry name" value="HTHGNTR"/>
</dbReference>
<dbReference type="InterPro" id="IPR015421">
    <property type="entry name" value="PyrdxlP-dep_Trfase_major"/>
</dbReference>
<dbReference type="InterPro" id="IPR036388">
    <property type="entry name" value="WH-like_DNA-bd_sf"/>
</dbReference>
<dbReference type="InterPro" id="IPR004839">
    <property type="entry name" value="Aminotransferase_I/II_large"/>
</dbReference>
<dbReference type="AlphaFoldDB" id="A0A1B2E3C2"/>
<keyword evidence="3" id="KW-0808">Transferase</keyword>
<dbReference type="CDD" id="cd00609">
    <property type="entry name" value="AAT_like"/>
    <property type="match status" value="1"/>
</dbReference>
<evidence type="ECO:0000256" key="6">
    <source>
        <dbReference type="ARBA" id="ARBA00023125"/>
    </source>
</evidence>
<dbReference type="PROSITE" id="PS50949">
    <property type="entry name" value="HTH_GNTR"/>
    <property type="match status" value="1"/>
</dbReference>
<evidence type="ECO:0000256" key="1">
    <source>
        <dbReference type="ARBA" id="ARBA00001933"/>
    </source>
</evidence>
<comment type="cofactor">
    <cofactor evidence="1">
        <name>pyridoxal 5'-phosphate</name>
        <dbReference type="ChEBI" id="CHEBI:597326"/>
    </cofactor>
</comment>
<gene>
    <name evidence="9" type="ORF">BBD41_19040</name>
</gene>
<organism evidence="9">
    <name type="scientific">Paenibacillus ihbetae</name>
    <dbReference type="NCBI Taxonomy" id="1870820"/>
    <lineage>
        <taxon>Bacteria</taxon>
        <taxon>Bacillati</taxon>
        <taxon>Bacillota</taxon>
        <taxon>Bacilli</taxon>
        <taxon>Bacillales</taxon>
        <taxon>Paenibacillaceae</taxon>
        <taxon>Paenibacillus</taxon>
    </lineage>
</organism>
<dbReference type="Gene3D" id="3.40.640.10">
    <property type="entry name" value="Type I PLP-dependent aspartate aminotransferase-like (Major domain)"/>
    <property type="match status" value="1"/>
</dbReference>
<dbReference type="GO" id="GO:0008483">
    <property type="term" value="F:transaminase activity"/>
    <property type="evidence" value="ECO:0007669"/>
    <property type="project" value="UniProtKB-KW"/>
</dbReference>
<dbReference type="SMART" id="SM00345">
    <property type="entry name" value="HTH_GNTR"/>
    <property type="match status" value="1"/>
</dbReference>
<dbReference type="PANTHER" id="PTHR46577">
    <property type="entry name" value="HTH-TYPE TRANSCRIPTIONAL REGULATORY PROTEIN GABR"/>
    <property type="match status" value="1"/>
</dbReference>
<dbReference type="GO" id="GO:0003677">
    <property type="term" value="F:DNA binding"/>
    <property type="evidence" value="ECO:0007669"/>
    <property type="project" value="UniProtKB-KW"/>
</dbReference>
<dbReference type="SUPFAM" id="SSF46785">
    <property type="entry name" value="Winged helix' DNA-binding domain"/>
    <property type="match status" value="1"/>
</dbReference>
<evidence type="ECO:0000313" key="9">
    <source>
        <dbReference type="EMBL" id="ANY74496.1"/>
    </source>
</evidence>
<keyword evidence="7" id="KW-0804">Transcription</keyword>
<evidence type="ECO:0000256" key="2">
    <source>
        <dbReference type="ARBA" id="ARBA00005384"/>
    </source>
</evidence>
<dbReference type="InterPro" id="IPR051446">
    <property type="entry name" value="HTH_trans_reg/aminotransferase"/>
</dbReference>
<keyword evidence="4" id="KW-0663">Pyridoxal phosphate</keyword>
<dbReference type="EMBL" id="CP016809">
    <property type="protein sequence ID" value="ANY74496.1"/>
    <property type="molecule type" value="Genomic_DNA"/>
</dbReference>
<evidence type="ECO:0000259" key="8">
    <source>
        <dbReference type="PROSITE" id="PS50949"/>
    </source>
</evidence>
<accession>A0A1B2E3C2</accession>
<dbReference type="CDD" id="cd07377">
    <property type="entry name" value="WHTH_GntR"/>
    <property type="match status" value="1"/>
</dbReference>
<keyword evidence="6" id="KW-0238">DNA-binding</keyword>
<dbReference type="RefSeq" id="WP_099478473.1">
    <property type="nucleotide sequence ID" value="NZ_CP016809.1"/>
</dbReference>
<sequence length="499" mass="55011">MELGLPFETYVEQYKYKYLALYHAIRAAIHSGRLPEGTRLPATRELAKLYGISRGSAAQSYDMLMAEGYVVSRQGSGTFVAEGITVPQQTSPPAAAPLLSAWGRRLAELRDESAELRRMELAPPKGTISFADARMPMEDFPYDEWRSALNYAGGSGGRELSSGAPPAGSMELRRAIAGHLRFTRGIQAEPEHIVIFSGSMQGIVLLFQLLLDPGDHAVIEDPGYDGIRRGVYASGGIPLPAPVDASGLVPADWEARLLVVSPSRQYPTGAVLPLERRRALLNWARARQAYIIEDDYDSELRWGGKPIEPLKMLDDEGRVIFVGSFSKTMFTGLRIGYAVLPPSFAHAVITAKSLYDPISPGVLEQRALARFIASGGYGRHLRRMTRRYGARYRALREAMDAHAGGLFRLRPCDAGLHVYADWLQSPAEYHAFRQAARSRGVLFRDATVYSCTPGPPGACFGFSQLEQARIEAGVLRLASAWADMQKNGKPGMMEREHFY</sequence>
<comment type="similarity">
    <text evidence="2">In the C-terminal section; belongs to the class-I pyridoxal-phosphate-dependent aminotransferase family.</text>
</comment>
<dbReference type="SUPFAM" id="SSF53383">
    <property type="entry name" value="PLP-dependent transferases"/>
    <property type="match status" value="1"/>
</dbReference>
<evidence type="ECO:0000256" key="3">
    <source>
        <dbReference type="ARBA" id="ARBA00022576"/>
    </source>
</evidence>